<feature type="transmembrane region" description="Helical" evidence="1">
    <location>
        <begin position="57"/>
        <end position="79"/>
    </location>
</feature>
<keyword evidence="1" id="KW-0812">Transmembrane</keyword>
<proteinExistence type="predicted"/>
<dbReference type="InterPro" id="IPR043993">
    <property type="entry name" value="T4SS_pilin"/>
</dbReference>
<evidence type="ECO:0000313" key="4">
    <source>
        <dbReference type="Proteomes" id="UP000178659"/>
    </source>
</evidence>
<dbReference type="Pfam" id="PF18895">
    <property type="entry name" value="T4SS_pilin"/>
    <property type="match status" value="1"/>
</dbReference>
<organism evidence="3 4">
    <name type="scientific">Candidatus Blackburnbacteria bacterium RIFCSPLOWO2_01_FULL_40_20</name>
    <dbReference type="NCBI Taxonomy" id="1797519"/>
    <lineage>
        <taxon>Bacteria</taxon>
        <taxon>Candidatus Blackburniibacteriota</taxon>
    </lineage>
</organism>
<feature type="chain" id="PRO_5009581026" evidence="2">
    <location>
        <begin position="27"/>
        <end position="137"/>
    </location>
</feature>
<keyword evidence="2" id="KW-0732">Signal</keyword>
<dbReference type="Proteomes" id="UP000178659">
    <property type="component" value="Unassembled WGS sequence"/>
</dbReference>
<evidence type="ECO:0000256" key="1">
    <source>
        <dbReference type="SAM" id="Phobius"/>
    </source>
</evidence>
<dbReference type="AlphaFoldDB" id="A0A1G1VG27"/>
<evidence type="ECO:0000313" key="3">
    <source>
        <dbReference type="EMBL" id="OGY14287.1"/>
    </source>
</evidence>
<gene>
    <name evidence="3" type="ORF">A3A77_02320</name>
</gene>
<feature type="transmembrane region" description="Helical" evidence="1">
    <location>
        <begin position="100"/>
        <end position="121"/>
    </location>
</feature>
<dbReference type="EMBL" id="MHCC01000001">
    <property type="protein sequence ID" value="OGY14287.1"/>
    <property type="molecule type" value="Genomic_DNA"/>
</dbReference>
<evidence type="ECO:0000256" key="2">
    <source>
        <dbReference type="SAM" id="SignalP"/>
    </source>
</evidence>
<sequence>MRKNIFAPILVLLFSFSFLFVQPTFAQTQPFNQGRVEVQQAGNPNGGVATLIGLERIVSNILTIALGLASIVLFIMFVIGGFNYLTASGDPKAVDAAQKTLTHAIAGLVVLVLAYLILLLIKQITGVDVTLFRIYKP</sequence>
<keyword evidence="1" id="KW-1133">Transmembrane helix</keyword>
<protein>
    <submittedName>
        <fullName evidence="3">Uncharacterized protein</fullName>
    </submittedName>
</protein>
<accession>A0A1G1VG27</accession>
<name>A0A1G1VG27_9BACT</name>
<keyword evidence="1" id="KW-0472">Membrane</keyword>
<feature type="signal peptide" evidence="2">
    <location>
        <begin position="1"/>
        <end position="26"/>
    </location>
</feature>
<comment type="caution">
    <text evidence="3">The sequence shown here is derived from an EMBL/GenBank/DDBJ whole genome shotgun (WGS) entry which is preliminary data.</text>
</comment>
<reference evidence="3 4" key="1">
    <citation type="journal article" date="2016" name="Nat. Commun.">
        <title>Thousands of microbial genomes shed light on interconnected biogeochemical processes in an aquifer system.</title>
        <authorList>
            <person name="Anantharaman K."/>
            <person name="Brown C.T."/>
            <person name="Hug L.A."/>
            <person name="Sharon I."/>
            <person name="Castelle C.J."/>
            <person name="Probst A.J."/>
            <person name="Thomas B.C."/>
            <person name="Singh A."/>
            <person name="Wilkins M.J."/>
            <person name="Karaoz U."/>
            <person name="Brodie E.L."/>
            <person name="Williams K.H."/>
            <person name="Hubbard S.S."/>
            <person name="Banfield J.F."/>
        </authorList>
    </citation>
    <scope>NUCLEOTIDE SEQUENCE [LARGE SCALE GENOMIC DNA]</scope>
</reference>